<dbReference type="RefSeq" id="XP_069232360.1">
    <property type="nucleotide sequence ID" value="XM_069370818.1"/>
</dbReference>
<comment type="caution">
    <text evidence="1">The sequence shown here is derived from an EMBL/GenBank/DDBJ whole genome shotgun (WGS) entry which is preliminary data.</text>
</comment>
<proteinExistence type="predicted"/>
<accession>A0AB34L100</accession>
<name>A0AB34L100_9PEZI</name>
<evidence type="ECO:0000313" key="1">
    <source>
        <dbReference type="EMBL" id="KAL1589255.1"/>
    </source>
</evidence>
<dbReference type="GeneID" id="96003656"/>
<evidence type="ECO:0000313" key="2">
    <source>
        <dbReference type="Proteomes" id="UP000803884"/>
    </source>
</evidence>
<sequence>MFRHTRTGPYMDASVLRSEANGLYSLEYDPASQLYTAEDVPRSIRHDDYVRGSFDRHQDDLLARLSHPSRHYHPQHYGGLRRDIDDLVRKINQNASLTNASIDPVTRTTLIQPKVRIDGRYPLDFSMPMRLSDLMAMSESLLDGLLEDYELYPHDPFDCGIREHDTFRDRDRFASRGDGVHKLATLLDFLGARQIANVLQLGRAPASSGSRLLLTGSRRYSQ</sequence>
<reference evidence="1 2" key="1">
    <citation type="journal article" date="2020" name="Microbiol. Resour. Announc.">
        <title>Draft Genome Sequence of a Cladosporium Species Isolated from the Mesophotic Ascidian Didemnum maculosum.</title>
        <authorList>
            <person name="Gioti A."/>
            <person name="Siaperas R."/>
            <person name="Nikolaivits E."/>
            <person name="Le Goff G."/>
            <person name="Ouazzani J."/>
            <person name="Kotoulas G."/>
            <person name="Topakas E."/>
        </authorList>
    </citation>
    <scope>NUCLEOTIDE SEQUENCE [LARGE SCALE GENOMIC DNA]</scope>
    <source>
        <strain evidence="1 2">TM138-S3</strain>
    </source>
</reference>
<gene>
    <name evidence="1" type="ORF">WHR41_02212</name>
</gene>
<dbReference type="Proteomes" id="UP000803884">
    <property type="component" value="Unassembled WGS sequence"/>
</dbReference>
<keyword evidence="2" id="KW-1185">Reference proteome</keyword>
<organism evidence="1 2">
    <name type="scientific">Cladosporium halotolerans</name>
    <dbReference type="NCBI Taxonomy" id="1052096"/>
    <lineage>
        <taxon>Eukaryota</taxon>
        <taxon>Fungi</taxon>
        <taxon>Dikarya</taxon>
        <taxon>Ascomycota</taxon>
        <taxon>Pezizomycotina</taxon>
        <taxon>Dothideomycetes</taxon>
        <taxon>Dothideomycetidae</taxon>
        <taxon>Cladosporiales</taxon>
        <taxon>Cladosporiaceae</taxon>
        <taxon>Cladosporium</taxon>
    </lineage>
</organism>
<dbReference type="EMBL" id="JAAQHG020000005">
    <property type="protein sequence ID" value="KAL1589255.1"/>
    <property type="molecule type" value="Genomic_DNA"/>
</dbReference>
<protein>
    <submittedName>
        <fullName evidence="1">Uncharacterized protein</fullName>
    </submittedName>
</protein>
<dbReference type="AlphaFoldDB" id="A0AB34L100"/>